<evidence type="ECO:0000313" key="2">
    <source>
        <dbReference type="Proteomes" id="UP000199512"/>
    </source>
</evidence>
<organism evidence="1 2">
    <name type="scientific">Peptostreptococcus russellii</name>
    <dbReference type="NCBI Taxonomy" id="215200"/>
    <lineage>
        <taxon>Bacteria</taxon>
        <taxon>Bacillati</taxon>
        <taxon>Bacillota</taxon>
        <taxon>Clostridia</taxon>
        <taxon>Peptostreptococcales</taxon>
        <taxon>Peptostreptococcaceae</taxon>
        <taxon>Peptostreptococcus</taxon>
    </lineage>
</organism>
<name>A0A1H8JJ49_9FIRM</name>
<keyword evidence="2" id="KW-1185">Reference proteome</keyword>
<gene>
    <name evidence="1" type="ORF">SAMN05216454_11422</name>
</gene>
<proteinExistence type="predicted"/>
<sequence length="57" mass="6727">MANKNKDINKFTKKQLLSAKKYINNKDILQVILDDKRTYSFAEVDKILKKTLERGVR</sequence>
<evidence type="ECO:0000313" key="1">
    <source>
        <dbReference type="EMBL" id="SEN80238.1"/>
    </source>
</evidence>
<accession>A0A1H8JJ49</accession>
<reference evidence="1 2" key="1">
    <citation type="submission" date="2016-10" db="EMBL/GenBank/DDBJ databases">
        <authorList>
            <person name="de Groot N.N."/>
        </authorList>
    </citation>
    <scope>NUCLEOTIDE SEQUENCE [LARGE SCALE GENOMIC DNA]</scope>
    <source>
        <strain evidence="1 2">Calf135</strain>
    </source>
</reference>
<dbReference type="STRING" id="215200.SAMN05216454_11422"/>
<protein>
    <submittedName>
        <fullName evidence="1">Uncharacterized protein</fullName>
    </submittedName>
</protein>
<dbReference type="Proteomes" id="UP000199512">
    <property type="component" value="Unassembled WGS sequence"/>
</dbReference>
<dbReference type="AlphaFoldDB" id="A0A1H8JJ49"/>
<dbReference type="EMBL" id="FODF01000014">
    <property type="protein sequence ID" value="SEN80238.1"/>
    <property type="molecule type" value="Genomic_DNA"/>
</dbReference>
<dbReference type="RefSeq" id="WP_180366757.1">
    <property type="nucleotide sequence ID" value="NZ_FODF01000014.1"/>
</dbReference>